<keyword evidence="3" id="KW-1133">Transmembrane helix</keyword>
<dbReference type="SUPFAM" id="SSF55073">
    <property type="entry name" value="Nucleotide cyclase"/>
    <property type="match status" value="1"/>
</dbReference>
<dbReference type="GO" id="GO:0005886">
    <property type="term" value="C:plasma membrane"/>
    <property type="evidence" value="ECO:0007669"/>
    <property type="project" value="TreeGrafter"/>
</dbReference>
<dbReference type="NCBIfam" id="TIGR00254">
    <property type="entry name" value="GGDEF"/>
    <property type="match status" value="1"/>
</dbReference>
<dbReference type="Proteomes" id="UP000316429">
    <property type="component" value="Unassembled WGS sequence"/>
</dbReference>
<keyword evidence="3" id="KW-0472">Membrane</keyword>
<dbReference type="PANTHER" id="PTHR45138:SF9">
    <property type="entry name" value="DIGUANYLATE CYCLASE DGCM-RELATED"/>
    <property type="match status" value="1"/>
</dbReference>
<dbReference type="InterPro" id="IPR029787">
    <property type="entry name" value="Nucleotide_cyclase"/>
</dbReference>
<keyword evidence="6" id="KW-1185">Reference proteome</keyword>
<keyword evidence="3" id="KW-0812">Transmembrane</keyword>
<feature type="transmembrane region" description="Helical" evidence="3">
    <location>
        <begin position="65"/>
        <end position="92"/>
    </location>
</feature>
<dbReference type="GO" id="GO:0052621">
    <property type="term" value="F:diguanylate cyclase activity"/>
    <property type="evidence" value="ECO:0007669"/>
    <property type="project" value="UniProtKB-EC"/>
</dbReference>
<evidence type="ECO:0000256" key="3">
    <source>
        <dbReference type="SAM" id="Phobius"/>
    </source>
</evidence>
<gene>
    <name evidence="5" type="ORF">FJQ55_11775</name>
</gene>
<dbReference type="InterPro" id="IPR043128">
    <property type="entry name" value="Rev_trsase/Diguanyl_cyclase"/>
</dbReference>
<dbReference type="PANTHER" id="PTHR45138">
    <property type="entry name" value="REGULATORY COMPONENTS OF SENSORY TRANSDUCTION SYSTEM"/>
    <property type="match status" value="1"/>
</dbReference>
<dbReference type="PROSITE" id="PS50887">
    <property type="entry name" value="GGDEF"/>
    <property type="match status" value="1"/>
</dbReference>
<evidence type="ECO:0000313" key="5">
    <source>
        <dbReference type="EMBL" id="TPP11450.1"/>
    </source>
</evidence>
<evidence type="ECO:0000259" key="4">
    <source>
        <dbReference type="PROSITE" id="PS50887"/>
    </source>
</evidence>
<reference evidence="5 6" key="1">
    <citation type="submission" date="2019-06" db="EMBL/GenBank/DDBJ databases">
        <title>Rhizobium sp. CL12 isolated from roots of soybean.</title>
        <authorList>
            <person name="Wang C."/>
        </authorList>
    </citation>
    <scope>NUCLEOTIDE SEQUENCE [LARGE SCALE GENOMIC DNA]</scope>
    <source>
        <strain evidence="5 6">CL12</strain>
    </source>
</reference>
<dbReference type="FunFam" id="3.30.70.270:FF:000001">
    <property type="entry name" value="Diguanylate cyclase domain protein"/>
    <property type="match status" value="1"/>
</dbReference>
<accession>A0A504UED9</accession>
<proteinExistence type="predicted"/>
<name>A0A504UED9_9HYPH</name>
<organism evidence="5 6">
    <name type="scientific">Rhizobium glycinendophyticum</name>
    <dbReference type="NCBI Taxonomy" id="2589807"/>
    <lineage>
        <taxon>Bacteria</taxon>
        <taxon>Pseudomonadati</taxon>
        <taxon>Pseudomonadota</taxon>
        <taxon>Alphaproteobacteria</taxon>
        <taxon>Hyphomicrobiales</taxon>
        <taxon>Rhizobiaceae</taxon>
        <taxon>Rhizobium/Agrobacterium group</taxon>
        <taxon>Rhizobium</taxon>
    </lineage>
</organism>
<evidence type="ECO:0000313" key="6">
    <source>
        <dbReference type="Proteomes" id="UP000316429"/>
    </source>
</evidence>
<feature type="domain" description="GGDEF" evidence="4">
    <location>
        <begin position="127"/>
        <end position="259"/>
    </location>
</feature>
<evidence type="ECO:0000256" key="1">
    <source>
        <dbReference type="ARBA" id="ARBA00012528"/>
    </source>
</evidence>
<dbReference type="RefSeq" id="WP_140828125.1">
    <property type="nucleotide sequence ID" value="NZ_VFYP01000001.1"/>
</dbReference>
<dbReference type="Gene3D" id="3.30.70.270">
    <property type="match status" value="1"/>
</dbReference>
<protein>
    <recommendedName>
        <fullName evidence="1">diguanylate cyclase</fullName>
        <ecNumber evidence="1">2.7.7.65</ecNumber>
    </recommendedName>
</protein>
<dbReference type="EC" id="2.7.7.65" evidence="1"/>
<dbReference type="EMBL" id="VFYP01000001">
    <property type="protein sequence ID" value="TPP11450.1"/>
    <property type="molecule type" value="Genomic_DNA"/>
</dbReference>
<dbReference type="OrthoDB" id="9812260at2"/>
<dbReference type="Pfam" id="PF00990">
    <property type="entry name" value="GGDEF"/>
    <property type="match status" value="1"/>
</dbReference>
<dbReference type="SMART" id="SM00267">
    <property type="entry name" value="GGDEF"/>
    <property type="match status" value="1"/>
</dbReference>
<comment type="catalytic activity">
    <reaction evidence="2">
        <text>2 GTP = 3',3'-c-di-GMP + 2 diphosphate</text>
        <dbReference type="Rhea" id="RHEA:24898"/>
        <dbReference type="ChEBI" id="CHEBI:33019"/>
        <dbReference type="ChEBI" id="CHEBI:37565"/>
        <dbReference type="ChEBI" id="CHEBI:58805"/>
        <dbReference type="EC" id="2.7.7.65"/>
    </reaction>
</comment>
<evidence type="ECO:0000256" key="2">
    <source>
        <dbReference type="ARBA" id="ARBA00034247"/>
    </source>
</evidence>
<feature type="transmembrane region" description="Helical" evidence="3">
    <location>
        <begin position="32"/>
        <end position="53"/>
    </location>
</feature>
<dbReference type="CDD" id="cd01949">
    <property type="entry name" value="GGDEF"/>
    <property type="match status" value="1"/>
</dbReference>
<dbReference type="InterPro" id="IPR000160">
    <property type="entry name" value="GGDEF_dom"/>
</dbReference>
<dbReference type="InterPro" id="IPR050469">
    <property type="entry name" value="Diguanylate_Cyclase"/>
</dbReference>
<comment type="caution">
    <text evidence="5">The sequence shown here is derived from an EMBL/GenBank/DDBJ whole genome shotgun (WGS) entry which is preliminary data.</text>
</comment>
<dbReference type="AlphaFoldDB" id="A0A504UED9"/>
<sequence>MLKQQIESWVIRDIGLTEFDNWAPVIRFGTRLSIRTSIIACLMVAGLLIVLWSLGILRNPLIHDLIIGCGISIIVAYSLTMLSSMYMGYAVIHLARTRREFQHQSRHDMLSGLLNRRAFIADISKVEHGHLLILDIDRFKQVNDRYGHLAGDDVIVAVAHTLREHIKEPHLAARVGGEEFAVLFCDLDHGEMMQTAEKLRRAVAARPIDSIQQTISVTVSGGIADFSPTRDFSAVYAAADHALYLAKSAGRNRLYHERDATRSMPSDQPIYGAILDHADATFTAA</sequence>
<dbReference type="GO" id="GO:0043709">
    <property type="term" value="P:cell adhesion involved in single-species biofilm formation"/>
    <property type="evidence" value="ECO:0007669"/>
    <property type="project" value="TreeGrafter"/>
</dbReference>
<dbReference type="GO" id="GO:1902201">
    <property type="term" value="P:negative regulation of bacterial-type flagellum-dependent cell motility"/>
    <property type="evidence" value="ECO:0007669"/>
    <property type="project" value="TreeGrafter"/>
</dbReference>